<dbReference type="EMBL" id="CDMC01000015">
    <property type="protein sequence ID" value="CEL09834.1"/>
    <property type="molecule type" value="Genomic_DNA"/>
</dbReference>
<feature type="chain" id="PRO_5006855711" description="AA1-like domain-containing protein" evidence="1">
    <location>
        <begin position="19"/>
        <end position="162"/>
    </location>
</feature>
<accession>A0A0U5CGR6</accession>
<keyword evidence="1" id="KW-0732">Signal</keyword>
<name>A0A0U5CGR6_ASPCI</name>
<gene>
    <name evidence="2" type="ORF">ASPCAL12963</name>
</gene>
<evidence type="ECO:0008006" key="4">
    <source>
        <dbReference type="Google" id="ProtNLM"/>
    </source>
</evidence>
<sequence length="162" mass="17363">MKTTFAALALSLFGAAAAAPAAAATTSSCPGTAKPFPYSVDDVKLYHLKESNTWDLTIQVTERDAAGNALGSTSCHSAWNDGATYVAREICADTHYFFWLPEGAPNPEKWSVIVDGPNGQGEGVIEFGNKYQCGAYTGTVGNIDRQCTTTNGGWFFLHEREQ</sequence>
<evidence type="ECO:0000256" key="1">
    <source>
        <dbReference type="SAM" id="SignalP"/>
    </source>
</evidence>
<dbReference type="Proteomes" id="UP000054771">
    <property type="component" value="Unassembled WGS sequence"/>
</dbReference>
<protein>
    <recommendedName>
        <fullName evidence="4">AA1-like domain-containing protein</fullName>
    </recommendedName>
</protein>
<feature type="signal peptide" evidence="1">
    <location>
        <begin position="1"/>
        <end position="18"/>
    </location>
</feature>
<organism evidence="2 3">
    <name type="scientific">Aspergillus calidoustus</name>
    <dbReference type="NCBI Taxonomy" id="454130"/>
    <lineage>
        <taxon>Eukaryota</taxon>
        <taxon>Fungi</taxon>
        <taxon>Dikarya</taxon>
        <taxon>Ascomycota</taxon>
        <taxon>Pezizomycotina</taxon>
        <taxon>Eurotiomycetes</taxon>
        <taxon>Eurotiomycetidae</taxon>
        <taxon>Eurotiales</taxon>
        <taxon>Aspergillaceae</taxon>
        <taxon>Aspergillus</taxon>
        <taxon>Aspergillus subgen. Nidulantes</taxon>
    </lineage>
</organism>
<proteinExistence type="predicted"/>
<reference evidence="3" key="1">
    <citation type="journal article" date="2016" name="Genome Announc.">
        <title>Draft genome sequences of fungus Aspergillus calidoustus.</title>
        <authorList>
            <person name="Horn F."/>
            <person name="Linde J."/>
            <person name="Mattern D.J."/>
            <person name="Walther G."/>
            <person name="Guthke R."/>
            <person name="Scherlach K."/>
            <person name="Martin K."/>
            <person name="Brakhage A.A."/>
            <person name="Petzke L."/>
            <person name="Valiante V."/>
        </authorList>
    </citation>
    <scope>NUCLEOTIDE SEQUENCE [LARGE SCALE GENOMIC DNA]</scope>
    <source>
        <strain evidence="3">SF006504</strain>
    </source>
</reference>
<dbReference type="OrthoDB" id="4459390at2759"/>
<keyword evidence="3" id="KW-1185">Reference proteome</keyword>
<evidence type="ECO:0000313" key="3">
    <source>
        <dbReference type="Proteomes" id="UP000054771"/>
    </source>
</evidence>
<dbReference type="PROSITE" id="PS51257">
    <property type="entry name" value="PROKAR_LIPOPROTEIN"/>
    <property type="match status" value="1"/>
</dbReference>
<dbReference type="AlphaFoldDB" id="A0A0U5CGR6"/>
<evidence type="ECO:0000313" key="2">
    <source>
        <dbReference type="EMBL" id="CEL09834.1"/>
    </source>
</evidence>